<dbReference type="GeneID" id="7450584"/>
<name>B5YNS7_THAPS</name>
<feature type="transmembrane region" description="Helical" evidence="5">
    <location>
        <begin position="119"/>
        <end position="143"/>
    </location>
</feature>
<evidence type="ECO:0000313" key="8">
    <source>
        <dbReference type="Proteomes" id="UP000001449"/>
    </source>
</evidence>
<evidence type="ECO:0000313" key="7">
    <source>
        <dbReference type="EMBL" id="ACI65038.1"/>
    </source>
</evidence>
<evidence type="ECO:0000256" key="4">
    <source>
        <dbReference type="ARBA" id="ARBA00023136"/>
    </source>
</evidence>
<comment type="subcellular location">
    <subcellularLocation>
        <location evidence="1">Membrane</location>
        <topology evidence="1">Multi-pass membrane protein</topology>
    </subcellularLocation>
</comment>
<accession>B5YNS7</accession>
<evidence type="ECO:0000256" key="2">
    <source>
        <dbReference type="ARBA" id="ARBA00022692"/>
    </source>
</evidence>
<gene>
    <name evidence="7" type="ORF">THAPS_23607</name>
</gene>
<reference evidence="7 8" key="1">
    <citation type="journal article" date="2004" name="Science">
        <title>The genome of the diatom Thalassiosira pseudonana: ecology, evolution, and metabolism.</title>
        <authorList>
            <person name="Armbrust E.V."/>
            <person name="Berges J.A."/>
            <person name="Bowler C."/>
            <person name="Green B.R."/>
            <person name="Martinez D."/>
            <person name="Putnam N.H."/>
            <person name="Zhou S."/>
            <person name="Allen A.E."/>
            <person name="Apt K.E."/>
            <person name="Bechner M."/>
            <person name="Brzezinski M.A."/>
            <person name="Chaal B.K."/>
            <person name="Chiovitti A."/>
            <person name="Davis A.K."/>
            <person name="Demarest M.S."/>
            <person name="Detter J.C."/>
            <person name="Glavina T."/>
            <person name="Goodstein D."/>
            <person name="Hadi M.Z."/>
            <person name="Hellsten U."/>
            <person name="Hildebrand M."/>
            <person name="Jenkins B.D."/>
            <person name="Jurka J."/>
            <person name="Kapitonov V.V."/>
            <person name="Kroger N."/>
            <person name="Lau W.W."/>
            <person name="Lane T.W."/>
            <person name="Larimer F.W."/>
            <person name="Lippmeier J.C."/>
            <person name="Lucas S."/>
            <person name="Medina M."/>
            <person name="Montsant A."/>
            <person name="Obornik M."/>
            <person name="Parker M.S."/>
            <person name="Palenik B."/>
            <person name="Pazour G.J."/>
            <person name="Richardson P.M."/>
            <person name="Rynearson T.A."/>
            <person name="Saito M.A."/>
            <person name="Schwartz D.C."/>
            <person name="Thamatrakoln K."/>
            <person name="Valentin K."/>
            <person name="Vardi A."/>
            <person name="Wilkerson F.P."/>
            <person name="Rokhsar D.S."/>
        </authorList>
    </citation>
    <scope>NUCLEOTIDE SEQUENCE [LARGE SCALE GENOMIC DNA]</scope>
    <source>
        <strain evidence="7 8">CCMP1335</strain>
    </source>
</reference>
<evidence type="ECO:0000256" key="1">
    <source>
        <dbReference type="ARBA" id="ARBA00004141"/>
    </source>
</evidence>
<dbReference type="InParanoid" id="B5YNS7"/>
<reference evidence="7 8" key="2">
    <citation type="journal article" date="2008" name="Nature">
        <title>The Phaeodactylum genome reveals the evolutionary history of diatom genomes.</title>
        <authorList>
            <person name="Bowler C."/>
            <person name="Allen A.E."/>
            <person name="Badger J.H."/>
            <person name="Grimwood J."/>
            <person name="Jabbari K."/>
            <person name="Kuo A."/>
            <person name="Maheswari U."/>
            <person name="Martens C."/>
            <person name="Maumus F."/>
            <person name="Otillar R.P."/>
            <person name="Rayko E."/>
            <person name="Salamov A."/>
            <person name="Vandepoele K."/>
            <person name="Beszteri B."/>
            <person name="Gruber A."/>
            <person name="Heijde M."/>
            <person name="Katinka M."/>
            <person name="Mock T."/>
            <person name="Valentin K."/>
            <person name="Verret F."/>
            <person name="Berges J.A."/>
            <person name="Brownlee C."/>
            <person name="Cadoret J.P."/>
            <person name="Chiovitti A."/>
            <person name="Choi C.J."/>
            <person name="Coesel S."/>
            <person name="De Martino A."/>
            <person name="Detter J.C."/>
            <person name="Durkin C."/>
            <person name="Falciatore A."/>
            <person name="Fournet J."/>
            <person name="Haruta M."/>
            <person name="Huysman M.J."/>
            <person name="Jenkins B.D."/>
            <person name="Jiroutova K."/>
            <person name="Jorgensen R.E."/>
            <person name="Joubert Y."/>
            <person name="Kaplan A."/>
            <person name="Kroger N."/>
            <person name="Kroth P.G."/>
            <person name="La Roche J."/>
            <person name="Lindquist E."/>
            <person name="Lommer M."/>
            <person name="Martin-Jezequel V."/>
            <person name="Lopez P.J."/>
            <person name="Lucas S."/>
            <person name="Mangogna M."/>
            <person name="McGinnis K."/>
            <person name="Medlin L.K."/>
            <person name="Montsant A."/>
            <person name="Oudot-Le Secq M.P."/>
            <person name="Napoli C."/>
            <person name="Obornik M."/>
            <person name="Parker M.S."/>
            <person name="Petit J.L."/>
            <person name="Porcel B.M."/>
            <person name="Poulsen N."/>
            <person name="Robison M."/>
            <person name="Rychlewski L."/>
            <person name="Rynearson T.A."/>
            <person name="Schmutz J."/>
            <person name="Shapiro H."/>
            <person name="Siaut M."/>
            <person name="Stanley M."/>
            <person name="Sussman M.R."/>
            <person name="Taylor A.R."/>
            <person name="Vardi A."/>
            <person name="von Dassow P."/>
            <person name="Vyverman W."/>
            <person name="Willis A."/>
            <person name="Wyrwicz L.S."/>
            <person name="Rokhsar D.S."/>
            <person name="Weissenbach J."/>
            <person name="Armbrust E.V."/>
            <person name="Green B.R."/>
            <person name="Van de Peer Y."/>
            <person name="Grigoriev I.V."/>
        </authorList>
    </citation>
    <scope>NUCLEOTIDE SEQUENCE [LARGE SCALE GENOMIC DNA]</scope>
    <source>
        <strain evidence="7 8">CCMP1335</strain>
    </source>
</reference>
<dbReference type="HOGENOM" id="CLU_925797_0_0_1"/>
<dbReference type="SMART" id="SM00724">
    <property type="entry name" value="TLC"/>
    <property type="match status" value="1"/>
</dbReference>
<evidence type="ECO:0000256" key="5">
    <source>
        <dbReference type="SAM" id="Phobius"/>
    </source>
</evidence>
<dbReference type="EMBL" id="CP001160">
    <property type="protein sequence ID" value="ACI65038.1"/>
    <property type="molecule type" value="Genomic_DNA"/>
</dbReference>
<keyword evidence="8" id="KW-1185">Reference proteome</keyword>
<dbReference type="eggNOG" id="ENOG502TG5Y">
    <property type="taxonomic scope" value="Eukaryota"/>
</dbReference>
<organism evidence="7 8">
    <name type="scientific">Thalassiosira pseudonana</name>
    <name type="common">Marine diatom</name>
    <name type="synonym">Cyclotella nana</name>
    <dbReference type="NCBI Taxonomy" id="35128"/>
    <lineage>
        <taxon>Eukaryota</taxon>
        <taxon>Sar</taxon>
        <taxon>Stramenopiles</taxon>
        <taxon>Ochrophyta</taxon>
        <taxon>Bacillariophyta</taxon>
        <taxon>Coscinodiscophyceae</taxon>
        <taxon>Thalassiosirophycidae</taxon>
        <taxon>Thalassiosirales</taxon>
        <taxon>Thalassiosiraceae</taxon>
        <taxon>Thalassiosira</taxon>
    </lineage>
</organism>
<keyword evidence="3 5" id="KW-1133">Transmembrane helix</keyword>
<sequence>MKEKSVTSSLSNNNIDNIAPLVRFWGGIYASLPKLYLPYTSFPIGMSLFSALFFSAVRLTYNMLYTQVMHFPLHHPKTNFMASCTTSMTHSLLLVPALWQTLRSQPYVPSASLEGTPSWYQNAVIALLQLCTGYMIYDFSFMLIDNEFRIHPDDVAFMAHHVVTIVYMSQVRVLQAGHISAMTMMWSGEFTNPMQSAHSVSRFAIQLARPSGESMWHVVHPYVEYVFAFFYALFRAVVGPLQIVHIAYDMWGKEGRKRVALYNSVLWVFLLTGIIVGSIPWTIESIEMVRDGIESVKYNESYDYGPRFEL</sequence>
<dbReference type="Pfam" id="PF03798">
    <property type="entry name" value="TRAM_LAG1_CLN8"/>
    <property type="match status" value="1"/>
</dbReference>
<feature type="transmembrane region" description="Helical" evidence="5">
    <location>
        <begin position="260"/>
        <end position="283"/>
    </location>
</feature>
<dbReference type="GO" id="GO:0016020">
    <property type="term" value="C:membrane"/>
    <property type="evidence" value="ECO:0007669"/>
    <property type="project" value="UniProtKB-SubCell"/>
</dbReference>
<dbReference type="PaxDb" id="35128-Thaps23607"/>
<dbReference type="AlphaFoldDB" id="B5YNS7"/>
<protein>
    <recommendedName>
        <fullName evidence="6">TLC domain-containing protein</fullName>
    </recommendedName>
</protein>
<dbReference type="InterPro" id="IPR006634">
    <property type="entry name" value="TLC-dom"/>
</dbReference>
<proteinExistence type="predicted"/>
<feature type="domain" description="TLC" evidence="6">
    <location>
        <begin position="76"/>
        <end position="294"/>
    </location>
</feature>
<dbReference type="InterPro" id="IPR040327">
    <property type="entry name" value="At5g14285-like"/>
</dbReference>
<dbReference type="Proteomes" id="UP000001449">
    <property type="component" value="Chromosome 7"/>
</dbReference>
<dbReference type="RefSeq" id="XP_002296321.1">
    <property type="nucleotide sequence ID" value="XM_002296285.1"/>
</dbReference>
<evidence type="ECO:0000256" key="3">
    <source>
        <dbReference type="ARBA" id="ARBA00022989"/>
    </source>
</evidence>
<dbReference type="PANTHER" id="PTHR31766:SF2">
    <property type="entry name" value="GLABROUS1 ENHANCER-BINDING PROTEIN-LIKE 2"/>
    <property type="match status" value="1"/>
</dbReference>
<feature type="transmembrane region" description="Helical" evidence="5">
    <location>
        <begin position="225"/>
        <end position="248"/>
    </location>
</feature>
<feature type="transmembrane region" description="Helical" evidence="5">
    <location>
        <begin position="36"/>
        <end position="59"/>
    </location>
</feature>
<dbReference type="KEGG" id="tps:THAPS_23607"/>
<keyword evidence="2 5" id="KW-0812">Transmembrane</keyword>
<keyword evidence="4 5" id="KW-0472">Membrane</keyword>
<evidence type="ECO:0000259" key="6">
    <source>
        <dbReference type="SMART" id="SM00724"/>
    </source>
</evidence>
<dbReference type="PANTHER" id="PTHR31766">
    <property type="entry name" value="GLABROUS1 ENHANCER-BINDING PROTEIN-LIKE 2"/>
    <property type="match status" value="1"/>
</dbReference>
<dbReference type="OMA" id="HISAMTM"/>